<proteinExistence type="predicted"/>
<name>A0AAV0QWN1_9ROSI</name>
<protein>
    <submittedName>
        <fullName evidence="1">Uncharacterized protein</fullName>
    </submittedName>
</protein>
<evidence type="ECO:0000313" key="1">
    <source>
        <dbReference type="EMBL" id="CAI0549446.1"/>
    </source>
</evidence>
<keyword evidence="2" id="KW-1185">Reference proteome</keyword>
<reference evidence="1" key="1">
    <citation type="submission" date="2022-08" db="EMBL/GenBank/DDBJ databases">
        <authorList>
            <person name="Gutierrez-Valencia J."/>
        </authorList>
    </citation>
    <scope>NUCLEOTIDE SEQUENCE</scope>
</reference>
<dbReference type="Proteomes" id="UP001154282">
    <property type="component" value="Unassembled WGS sequence"/>
</dbReference>
<comment type="caution">
    <text evidence="1">The sequence shown here is derived from an EMBL/GenBank/DDBJ whole genome shotgun (WGS) entry which is preliminary data.</text>
</comment>
<dbReference type="EMBL" id="CAMGYJ010000010">
    <property type="protein sequence ID" value="CAI0549446.1"/>
    <property type="molecule type" value="Genomic_DNA"/>
</dbReference>
<gene>
    <name evidence="1" type="ORF">LITE_LOCUS45152</name>
</gene>
<accession>A0AAV0QWN1</accession>
<evidence type="ECO:0000313" key="2">
    <source>
        <dbReference type="Proteomes" id="UP001154282"/>
    </source>
</evidence>
<dbReference type="AlphaFoldDB" id="A0AAV0QWN1"/>
<organism evidence="1 2">
    <name type="scientific">Linum tenue</name>
    <dbReference type="NCBI Taxonomy" id="586396"/>
    <lineage>
        <taxon>Eukaryota</taxon>
        <taxon>Viridiplantae</taxon>
        <taxon>Streptophyta</taxon>
        <taxon>Embryophyta</taxon>
        <taxon>Tracheophyta</taxon>
        <taxon>Spermatophyta</taxon>
        <taxon>Magnoliopsida</taxon>
        <taxon>eudicotyledons</taxon>
        <taxon>Gunneridae</taxon>
        <taxon>Pentapetalae</taxon>
        <taxon>rosids</taxon>
        <taxon>fabids</taxon>
        <taxon>Malpighiales</taxon>
        <taxon>Linaceae</taxon>
        <taxon>Linum</taxon>
    </lineage>
</organism>
<sequence length="75" mass="8498">MHIFRYFSSVLLTERTINMKLEIEEESGKQIPRVGAAMLCMSSFQLDRNGSGGMQALRRSLLPVVVSFFFPDPES</sequence>